<dbReference type="SUPFAM" id="SSF54814">
    <property type="entry name" value="Prokaryotic type KH domain (KH-domain type II)"/>
    <property type="match status" value="1"/>
</dbReference>
<dbReference type="InterPro" id="IPR005662">
    <property type="entry name" value="GTPase_Era-like"/>
</dbReference>
<comment type="caution">
    <text evidence="11">The sequence shown here is derived from an EMBL/GenBank/DDBJ whole genome shotgun (WGS) entry which is preliminary data.</text>
</comment>
<dbReference type="AlphaFoldDB" id="A0A0S8K2A1"/>
<gene>
    <name evidence="6" type="primary">era</name>
    <name evidence="11" type="ORF">AMJ74_01270</name>
</gene>
<feature type="region of interest" description="G3" evidence="7">
    <location>
        <begin position="60"/>
        <end position="63"/>
    </location>
</feature>
<keyword evidence="4 6" id="KW-0694">RNA-binding</keyword>
<dbReference type="CDD" id="cd22534">
    <property type="entry name" value="KH-II_Era"/>
    <property type="match status" value="1"/>
</dbReference>
<comment type="similarity">
    <text evidence="1 6 7 8">Belongs to the TRAFAC class TrmE-Era-EngA-EngB-Septin-like GTPase superfamily. Era GTPase family.</text>
</comment>
<dbReference type="GO" id="GO:0003924">
    <property type="term" value="F:GTPase activity"/>
    <property type="evidence" value="ECO:0007669"/>
    <property type="project" value="UniProtKB-UniRule"/>
</dbReference>
<organism evidence="11 12">
    <name type="scientific">candidate division WOR_3 bacterium SM1_77</name>
    <dbReference type="NCBI Taxonomy" id="1703778"/>
    <lineage>
        <taxon>Bacteria</taxon>
        <taxon>Bacteria division WOR-3</taxon>
    </lineage>
</organism>
<dbReference type="Pfam" id="PF01926">
    <property type="entry name" value="MMR_HSR1"/>
    <property type="match status" value="1"/>
</dbReference>
<dbReference type="PRINTS" id="PR00326">
    <property type="entry name" value="GTP1OBG"/>
</dbReference>
<evidence type="ECO:0000256" key="7">
    <source>
        <dbReference type="PROSITE-ProRule" id="PRU01050"/>
    </source>
</evidence>
<keyword evidence="6" id="KW-1003">Cell membrane</keyword>
<dbReference type="GO" id="GO:0043024">
    <property type="term" value="F:ribosomal small subunit binding"/>
    <property type="evidence" value="ECO:0007669"/>
    <property type="project" value="TreeGrafter"/>
</dbReference>
<keyword evidence="6" id="KW-0963">Cytoplasm</keyword>
<dbReference type="CDD" id="cd04163">
    <property type="entry name" value="Era"/>
    <property type="match status" value="1"/>
</dbReference>
<dbReference type="GO" id="GO:0005886">
    <property type="term" value="C:plasma membrane"/>
    <property type="evidence" value="ECO:0007669"/>
    <property type="project" value="UniProtKB-SubCell"/>
</dbReference>
<dbReference type="Gene3D" id="3.30.300.20">
    <property type="match status" value="1"/>
</dbReference>
<feature type="binding site" evidence="6">
    <location>
        <begin position="60"/>
        <end position="64"/>
    </location>
    <ligand>
        <name>GTP</name>
        <dbReference type="ChEBI" id="CHEBI:37565"/>
    </ligand>
</feature>
<evidence type="ECO:0000259" key="9">
    <source>
        <dbReference type="PROSITE" id="PS50823"/>
    </source>
</evidence>
<dbReference type="NCBIfam" id="TIGR00231">
    <property type="entry name" value="small_GTP"/>
    <property type="match status" value="1"/>
</dbReference>
<dbReference type="Pfam" id="PF07650">
    <property type="entry name" value="KH_2"/>
    <property type="match status" value="1"/>
</dbReference>
<feature type="region of interest" description="G4" evidence="7">
    <location>
        <begin position="120"/>
        <end position="123"/>
    </location>
</feature>
<dbReference type="PANTHER" id="PTHR42698:SF1">
    <property type="entry name" value="GTPASE ERA, MITOCHONDRIAL"/>
    <property type="match status" value="1"/>
</dbReference>
<dbReference type="PATRIC" id="fig|1703778.3.peg.1197"/>
<dbReference type="InterPro" id="IPR004044">
    <property type="entry name" value="KH_dom_type_2"/>
</dbReference>
<dbReference type="InterPro" id="IPR027417">
    <property type="entry name" value="P-loop_NTPase"/>
</dbReference>
<dbReference type="EMBL" id="LJVE01000012">
    <property type="protein sequence ID" value="KPL15532.1"/>
    <property type="molecule type" value="Genomic_DNA"/>
</dbReference>
<dbReference type="GO" id="GO:0070181">
    <property type="term" value="F:small ribosomal subunit rRNA binding"/>
    <property type="evidence" value="ECO:0007669"/>
    <property type="project" value="UniProtKB-UniRule"/>
</dbReference>
<reference evidence="11 12" key="1">
    <citation type="journal article" date="2015" name="Microbiome">
        <title>Genomic resolution of linkages in carbon, nitrogen, and sulfur cycling among widespread estuary sediment bacteria.</title>
        <authorList>
            <person name="Baker B.J."/>
            <person name="Lazar C.S."/>
            <person name="Teske A.P."/>
            <person name="Dick G.J."/>
        </authorList>
    </citation>
    <scope>NUCLEOTIDE SEQUENCE [LARGE SCALE GENOMIC DNA]</scope>
    <source>
        <strain evidence="11">SM1_77</strain>
    </source>
</reference>
<dbReference type="NCBIfam" id="TIGR00436">
    <property type="entry name" value="era"/>
    <property type="match status" value="1"/>
</dbReference>
<evidence type="ECO:0000256" key="1">
    <source>
        <dbReference type="ARBA" id="ARBA00007921"/>
    </source>
</evidence>
<keyword evidence="6" id="KW-0699">rRNA-binding</keyword>
<dbReference type="InterPro" id="IPR009019">
    <property type="entry name" value="KH_sf_prok-type"/>
</dbReference>
<evidence type="ECO:0000313" key="11">
    <source>
        <dbReference type="EMBL" id="KPL15532.1"/>
    </source>
</evidence>
<protein>
    <recommendedName>
        <fullName evidence="2 6">GTPase Era</fullName>
    </recommendedName>
</protein>
<keyword evidence="6" id="KW-0472">Membrane</keyword>
<dbReference type="InterPro" id="IPR030388">
    <property type="entry name" value="G_ERA_dom"/>
</dbReference>
<proteinExistence type="inferred from homology"/>
<feature type="domain" description="Era-type G" evidence="10">
    <location>
        <begin position="5"/>
        <end position="169"/>
    </location>
</feature>
<dbReference type="PANTHER" id="PTHR42698">
    <property type="entry name" value="GTPASE ERA"/>
    <property type="match status" value="1"/>
</dbReference>
<feature type="binding site" evidence="6">
    <location>
        <begin position="120"/>
        <end position="123"/>
    </location>
    <ligand>
        <name>GTP</name>
        <dbReference type="ChEBI" id="CHEBI:37565"/>
    </ligand>
</feature>
<dbReference type="InterPro" id="IPR015946">
    <property type="entry name" value="KH_dom-like_a/b"/>
</dbReference>
<feature type="region of interest" description="G1" evidence="7">
    <location>
        <begin position="13"/>
        <end position="20"/>
    </location>
</feature>
<evidence type="ECO:0000256" key="3">
    <source>
        <dbReference type="ARBA" id="ARBA00022741"/>
    </source>
</evidence>
<dbReference type="HAMAP" id="MF_00367">
    <property type="entry name" value="GTPase_Era"/>
    <property type="match status" value="1"/>
</dbReference>
<evidence type="ECO:0000259" key="10">
    <source>
        <dbReference type="PROSITE" id="PS51713"/>
    </source>
</evidence>
<dbReference type="PROSITE" id="PS51713">
    <property type="entry name" value="G_ERA"/>
    <property type="match status" value="1"/>
</dbReference>
<dbReference type="InterPro" id="IPR006073">
    <property type="entry name" value="GTP-bd"/>
</dbReference>
<keyword evidence="5 6" id="KW-0342">GTP-binding</keyword>
<evidence type="ECO:0000256" key="5">
    <source>
        <dbReference type="ARBA" id="ARBA00023134"/>
    </source>
</evidence>
<feature type="region of interest" description="G5" evidence="7">
    <location>
        <begin position="148"/>
        <end position="150"/>
    </location>
</feature>
<dbReference type="GO" id="GO:0005525">
    <property type="term" value="F:GTP binding"/>
    <property type="evidence" value="ECO:0007669"/>
    <property type="project" value="UniProtKB-UniRule"/>
</dbReference>
<dbReference type="Proteomes" id="UP000050975">
    <property type="component" value="Unassembled WGS sequence"/>
</dbReference>
<evidence type="ECO:0000256" key="4">
    <source>
        <dbReference type="ARBA" id="ARBA00022884"/>
    </source>
</evidence>
<evidence type="ECO:0000256" key="8">
    <source>
        <dbReference type="RuleBase" id="RU003761"/>
    </source>
</evidence>
<evidence type="ECO:0000313" key="12">
    <source>
        <dbReference type="Proteomes" id="UP000050975"/>
    </source>
</evidence>
<dbReference type="GO" id="GO:0005829">
    <property type="term" value="C:cytosol"/>
    <property type="evidence" value="ECO:0007669"/>
    <property type="project" value="TreeGrafter"/>
</dbReference>
<dbReference type="FunFam" id="3.30.300.20:FF:000003">
    <property type="entry name" value="GTPase Era"/>
    <property type="match status" value="1"/>
</dbReference>
<feature type="binding site" evidence="6">
    <location>
        <begin position="13"/>
        <end position="20"/>
    </location>
    <ligand>
        <name>GTP</name>
        <dbReference type="ChEBI" id="CHEBI:37565"/>
    </ligand>
</feature>
<accession>A0A0S8K2A1</accession>
<dbReference type="Gene3D" id="3.40.50.300">
    <property type="entry name" value="P-loop containing nucleotide triphosphate hydrolases"/>
    <property type="match status" value="1"/>
</dbReference>
<dbReference type="PROSITE" id="PS50823">
    <property type="entry name" value="KH_TYPE_2"/>
    <property type="match status" value="1"/>
</dbReference>
<dbReference type="NCBIfam" id="NF000908">
    <property type="entry name" value="PRK00089.1"/>
    <property type="match status" value="1"/>
</dbReference>
<evidence type="ECO:0000256" key="2">
    <source>
        <dbReference type="ARBA" id="ARBA00020484"/>
    </source>
</evidence>
<comment type="function">
    <text evidence="6">An essential GTPase that binds both GDP and GTP, with rapid nucleotide exchange. Plays a role in 16S rRNA processing and 30S ribosomal subunit biogenesis and possibly also in cell cycle regulation and energy metabolism.</text>
</comment>
<sequence length="291" mass="33208">MKTMKAGYVAIIGKPNVGKSTLLNRLLGMKISAVTHKAQTTRHRILGILTQGEYQACFIDTPGVISPEYELQEFMIKQIKTAVMDADVIISMVDPWLKDVHSYAEYPKPAQDVPSIIVINKIDLVSKTELLPLIHGLKNTDACEIIPVSALNGEGVDDLKRTIFTYLPEGEFLYPEDDVSDAPERFFVADLIREKIFEIFKKEIPYASCVLIDDFKEREKGKDYIRAIIYVERESQKAIIIGKKGVALKTVGEKARREIEKFLGKPVFLELWVKVKEKWRRNKKFLKELGY</sequence>
<dbReference type="SUPFAM" id="SSF52540">
    <property type="entry name" value="P-loop containing nucleoside triphosphate hydrolases"/>
    <property type="match status" value="1"/>
</dbReference>
<keyword evidence="3 6" id="KW-0547">Nucleotide-binding</keyword>
<name>A0A0S8K2A1_UNCW3</name>
<dbReference type="GO" id="GO:0000028">
    <property type="term" value="P:ribosomal small subunit assembly"/>
    <property type="evidence" value="ECO:0007669"/>
    <property type="project" value="TreeGrafter"/>
</dbReference>
<comment type="subunit">
    <text evidence="6">Monomer.</text>
</comment>
<evidence type="ECO:0000256" key="6">
    <source>
        <dbReference type="HAMAP-Rule" id="MF_00367"/>
    </source>
</evidence>
<comment type="subcellular location">
    <subcellularLocation>
        <location evidence="6">Cytoplasm</location>
    </subcellularLocation>
    <subcellularLocation>
        <location evidence="6">Cell membrane</location>
        <topology evidence="6">Peripheral membrane protein</topology>
    </subcellularLocation>
</comment>
<keyword evidence="6" id="KW-0690">Ribosome biogenesis</keyword>
<dbReference type="InterPro" id="IPR005225">
    <property type="entry name" value="Small_GTP-bd"/>
</dbReference>
<feature type="region of interest" description="G2" evidence="7">
    <location>
        <begin position="39"/>
        <end position="43"/>
    </location>
</feature>
<feature type="domain" description="KH type-2" evidence="9">
    <location>
        <begin position="196"/>
        <end position="277"/>
    </location>
</feature>